<dbReference type="AlphaFoldDB" id="A0A0F6W4N8"/>
<dbReference type="KEGG" id="samy:DB32_004389"/>
<proteinExistence type="predicted"/>
<dbReference type="STRING" id="927083.DB32_004389"/>
<keyword evidence="2" id="KW-1185">Reference proteome</keyword>
<dbReference type="InterPro" id="IPR012337">
    <property type="entry name" value="RNaseH-like_sf"/>
</dbReference>
<sequence>MVGVDENGLGPRLGPLVATAVTFELDARGYDPARVRRIATRAGIGDSKATSAFGEMAHAEGIALALVERACGRVVDDVDALLDAIALEPPEGMRAPCDESSRPHCWGAAMPLPAFGGSIASGRALLARIERAGMTPVHARSAIACVRVYNRELARRGSKLCVDLELFERLLIDARAISEDDLLAICGMVGGIRRYAPYLARIDATRLEVIEESRRRSIYRAPELGELRFEVDCDALHPPVALASMLGKYVRELLVERQGRFYRAHEPALPVASGYHDPVTARFVEATALLRRRLAIADDCFERTG</sequence>
<dbReference type="EMBL" id="CP011125">
    <property type="protein sequence ID" value="AKF07240.1"/>
    <property type="molecule type" value="Genomic_DNA"/>
</dbReference>
<dbReference type="Proteomes" id="UP000034883">
    <property type="component" value="Chromosome"/>
</dbReference>
<name>A0A0F6W4N8_9BACT</name>
<gene>
    <name evidence="1" type="ORF">DB32_004389</name>
</gene>
<organism evidence="1 2">
    <name type="scientific">Sandaracinus amylolyticus</name>
    <dbReference type="NCBI Taxonomy" id="927083"/>
    <lineage>
        <taxon>Bacteria</taxon>
        <taxon>Pseudomonadati</taxon>
        <taxon>Myxococcota</taxon>
        <taxon>Polyangia</taxon>
        <taxon>Polyangiales</taxon>
        <taxon>Sandaracinaceae</taxon>
        <taxon>Sandaracinus</taxon>
    </lineage>
</organism>
<evidence type="ECO:0000313" key="2">
    <source>
        <dbReference type="Proteomes" id="UP000034883"/>
    </source>
</evidence>
<evidence type="ECO:0000313" key="1">
    <source>
        <dbReference type="EMBL" id="AKF07240.1"/>
    </source>
</evidence>
<dbReference type="SUPFAM" id="SSF53098">
    <property type="entry name" value="Ribonuclease H-like"/>
    <property type="match status" value="1"/>
</dbReference>
<dbReference type="Gene3D" id="3.30.420.10">
    <property type="entry name" value="Ribonuclease H-like superfamily/Ribonuclease H"/>
    <property type="match status" value="2"/>
</dbReference>
<dbReference type="GO" id="GO:0003676">
    <property type="term" value="F:nucleic acid binding"/>
    <property type="evidence" value="ECO:0007669"/>
    <property type="project" value="InterPro"/>
</dbReference>
<dbReference type="InterPro" id="IPR036397">
    <property type="entry name" value="RNaseH_sf"/>
</dbReference>
<reference evidence="1 2" key="1">
    <citation type="submission" date="2015-03" db="EMBL/GenBank/DDBJ databases">
        <title>Genome assembly of Sandaracinus amylolyticus DSM 53668.</title>
        <authorList>
            <person name="Sharma G."/>
            <person name="Subramanian S."/>
        </authorList>
    </citation>
    <scope>NUCLEOTIDE SEQUENCE [LARGE SCALE GENOMIC DNA]</scope>
    <source>
        <strain evidence="1 2">DSM 53668</strain>
    </source>
</reference>
<accession>A0A0F6W4N8</accession>
<protein>
    <submittedName>
        <fullName evidence="1">Uncharacterized protein</fullName>
    </submittedName>
</protein>